<keyword evidence="3" id="KW-1185">Reference proteome</keyword>
<evidence type="ECO:0000313" key="3">
    <source>
        <dbReference type="Proteomes" id="UP000294829"/>
    </source>
</evidence>
<comment type="caution">
    <text evidence="2">The sequence shown here is derived from an EMBL/GenBank/DDBJ whole genome shotgun (WGS) entry which is preliminary data.</text>
</comment>
<keyword evidence="1" id="KW-0812">Transmembrane</keyword>
<feature type="transmembrane region" description="Helical" evidence="1">
    <location>
        <begin position="6"/>
        <end position="22"/>
    </location>
</feature>
<proteinExistence type="predicted"/>
<keyword evidence="1" id="KW-0472">Membrane</keyword>
<evidence type="ECO:0000256" key="1">
    <source>
        <dbReference type="SAM" id="Phobius"/>
    </source>
</evidence>
<dbReference type="RefSeq" id="WP_133328203.1">
    <property type="nucleotide sequence ID" value="NZ_SMYL01000004.1"/>
</dbReference>
<dbReference type="EMBL" id="SMYL01000004">
    <property type="protein sequence ID" value="TDK66023.1"/>
    <property type="molecule type" value="Genomic_DNA"/>
</dbReference>
<dbReference type="Proteomes" id="UP000294829">
    <property type="component" value="Unassembled WGS sequence"/>
</dbReference>
<keyword evidence="1" id="KW-1133">Transmembrane helix</keyword>
<name>A0A4R5W1P4_9BURK</name>
<dbReference type="Pfam" id="PF11295">
    <property type="entry name" value="DUF3096"/>
    <property type="match status" value="1"/>
</dbReference>
<accession>A0A4R5W1P4</accession>
<feature type="transmembrane region" description="Helical" evidence="1">
    <location>
        <begin position="29"/>
        <end position="50"/>
    </location>
</feature>
<dbReference type="InterPro" id="IPR021446">
    <property type="entry name" value="DUF3096"/>
</dbReference>
<gene>
    <name evidence="2" type="ORF">E2I14_10550</name>
</gene>
<protein>
    <submittedName>
        <fullName evidence="2">DUF3096 domain-containing protein</fullName>
    </submittedName>
</protein>
<evidence type="ECO:0000313" key="2">
    <source>
        <dbReference type="EMBL" id="TDK66023.1"/>
    </source>
</evidence>
<reference evidence="2 3" key="1">
    <citation type="submission" date="2019-03" db="EMBL/GenBank/DDBJ databases">
        <title>Sapientia aquatica gen. nov., sp. nov., isolated from a crater lake.</title>
        <authorList>
            <person name="Felfoldi T."/>
            <person name="Szabo A."/>
            <person name="Toth E."/>
            <person name="Schumann P."/>
            <person name="Keki Z."/>
            <person name="Marialigeti K."/>
            <person name="Mathe I."/>
        </authorList>
    </citation>
    <scope>NUCLEOTIDE SEQUENCE [LARGE SCALE GENOMIC DNA]</scope>
    <source>
        <strain evidence="2 3">SA-152</strain>
    </source>
</reference>
<organism evidence="2 3">
    <name type="scientific">Sapientia aquatica</name>
    <dbReference type="NCBI Taxonomy" id="1549640"/>
    <lineage>
        <taxon>Bacteria</taxon>
        <taxon>Pseudomonadati</taxon>
        <taxon>Pseudomonadota</taxon>
        <taxon>Betaproteobacteria</taxon>
        <taxon>Burkholderiales</taxon>
        <taxon>Oxalobacteraceae</taxon>
        <taxon>Sapientia</taxon>
    </lineage>
</organism>
<dbReference type="AlphaFoldDB" id="A0A4R5W1P4"/>
<sequence>MNLHLSLIPILAIIAGILILVVPKAFHYIVAFFLIIYGLLAILGFNHWALH</sequence>